<evidence type="ECO:0000259" key="2">
    <source>
        <dbReference type="PROSITE" id="PS50164"/>
    </source>
</evidence>
<dbReference type="CDD" id="cd10449">
    <property type="entry name" value="GIY-YIG_SLX1_like"/>
    <property type="match status" value="1"/>
</dbReference>
<evidence type="ECO:0000313" key="3">
    <source>
        <dbReference type="EMBL" id="OHA23190.1"/>
    </source>
</evidence>
<dbReference type="PANTHER" id="PTHR34477">
    <property type="entry name" value="UPF0213 PROTEIN YHBQ"/>
    <property type="match status" value="1"/>
</dbReference>
<sequence>MYYTYVLRSKKDKKFYTGYTENLKSRFEEHSKGLDKSTKNRRPLELVYYEACKAKRDAIHRERYLKTSHGKHYLKNRLKSYLTG</sequence>
<evidence type="ECO:0000313" key="4">
    <source>
        <dbReference type="Proteomes" id="UP000177130"/>
    </source>
</evidence>
<evidence type="ECO:0000256" key="1">
    <source>
        <dbReference type="ARBA" id="ARBA00007435"/>
    </source>
</evidence>
<comment type="similarity">
    <text evidence="1">Belongs to the UPF0213 family.</text>
</comment>
<dbReference type="PROSITE" id="PS50164">
    <property type="entry name" value="GIY_YIG"/>
    <property type="match status" value="1"/>
</dbReference>
<comment type="caution">
    <text evidence="3">The sequence shown here is derived from an EMBL/GenBank/DDBJ whole genome shotgun (WGS) entry which is preliminary data.</text>
</comment>
<protein>
    <submittedName>
        <fullName evidence="3">Excinuclease ABC subunit C</fullName>
    </submittedName>
</protein>
<dbReference type="AlphaFoldDB" id="A0A1G2MH02"/>
<accession>A0A1G2MH02</accession>
<dbReference type="SUPFAM" id="SSF82771">
    <property type="entry name" value="GIY-YIG endonuclease"/>
    <property type="match status" value="1"/>
</dbReference>
<name>A0A1G2MH02_9BACT</name>
<dbReference type="Pfam" id="PF01541">
    <property type="entry name" value="GIY-YIG"/>
    <property type="match status" value="1"/>
</dbReference>
<dbReference type="Gene3D" id="3.40.1440.10">
    <property type="entry name" value="GIY-YIG endonuclease"/>
    <property type="match status" value="1"/>
</dbReference>
<dbReference type="InterPro" id="IPR000305">
    <property type="entry name" value="GIY-YIG_endonuc"/>
</dbReference>
<dbReference type="Proteomes" id="UP000177130">
    <property type="component" value="Unassembled WGS sequence"/>
</dbReference>
<reference evidence="3 4" key="1">
    <citation type="journal article" date="2016" name="Nat. Commun.">
        <title>Thousands of microbial genomes shed light on interconnected biogeochemical processes in an aquifer system.</title>
        <authorList>
            <person name="Anantharaman K."/>
            <person name="Brown C.T."/>
            <person name="Hug L.A."/>
            <person name="Sharon I."/>
            <person name="Castelle C.J."/>
            <person name="Probst A.J."/>
            <person name="Thomas B.C."/>
            <person name="Singh A."/>
            <person name="Wilkins M.J."/>
            <person name="Karaoz U."/>
            <person name="Brodie E.L."/>
            <person name="Williams K.H."/>
            <person name="Hubbard S.S."/>
            <person name="Banfield J.F."/>
        </authorList>
    </citation>
    <scope>NUCLEOTIDE SEQUENCE [LARGE SCALE GENOMIC DNA]</scope>
</reference>
<organism evidence="3 4">
    <name type="scientific">Candidatus Taylorbacteria bacterium RIFCSPHIGHO2_02_FULL_43_32b</name>
    <dbReference type="NCBI Taxonomy" id="1802306"/>
    <lineage>
        <taxon>Bacteria</taxon>
        <taxon>Candidatus Tayloriibacteriota</taxon>
    </lineage>
</organism>
<dbReference type="InterPro" id="IPR050190">
    <property type="entry name" value="UPF0213_domain"/>
</dbReference>
<dbReference type="EMBL" id="MHRK01000041">
    <property type="protein sequence ID" value="OHA23190.1"/>
    <property type="molecule type" value="Genomic_DNA"/>
</dbReference>
<feature type="domain" description="GIY-YIG" evidence="2">
    <location>
        <begin position="1"/>
        <end position="75"/>
    </location>
</feature>
<gene>
    <name evidence="3" type="ORF">A3C72_00015</name>
</gene>
<dbReference type="PANTHER" id="PTHR34477:SF1">
    <property type="entry name" value="UPF0213 PROTEIN YHBQ"/>
    <property type="match status" value="1"/>
</dbReference>
<dbReference type="InterPro" id="IPR035901">
    <property type="entry name" value="GIY-YIG_endonuc_sf"/>
</dbReference>
<proteinExistence type="inferred from homology"/>